<evidence type="ECO:0000313" key="7">
    <source>
        <dbReference type="Proteomes" id="UP000514509"/>
    </source>
</evidence>
<dbReference type="InterPro" id="IPR043322">
    <property type="entry name" value="CtBP"/>
</dbReference>
<dbReference type="Proteomes" id="UP000514509">
    <property type="component" value="Chromosome"/>
</dbReference>
<dbReference type="InterPro" id="IPR029753">
    <property type="entry name" value="D-isomer_DH_CS"/>
</dbReference>
<dbReference type="SUPFAM" id="SSF51735">
    <property type="entry name" value="NAD(P)-binding Rossmann-fold domains"/>
    <property type="match status" value="1"/>
</dbReference>
<dbReference type="Pfam" id="PF02826">
    <property type="entry name" value="2-Hacid_dh_C"/>
    <property type="match status" value="1"/>
</dbReference>
<feature type="domain" description="D-isomer specific 2-hydroxyacid dehydrogenase catalytic" evidence="4">
    <location>
        <begin position="17"/>
        <end position="330"/>
    </location>
</feature>
<dbReference type="RefSeq" id="WP_182411529.1">
    <property type="nucleotide sequence ID" value="NZ_CP055153.1"/>
</dbReference>
<dbReference type="InterPro" id="IPR051638">
    <property type="entry name" value="CTBP_dehydrogenase"/>
</dbReference>
<organism evidence="6 7">
    <name type="scientific">Adhaeribacter radiodurans</name>
    <dbReference type="NCBI Taxonomy" id="2745197"/>
    <lineage>
        <taxon>Bacteria</taxon>
        <taxon>Pseudomonadati</taxon>
        <taxon>Bacteroidota</taxon>
        <taxon>Cytophagia</taxon>
        <taxon>Cytophagales</taxon>
        <taxon>Hymenobacteraceae</taxon>
        <taxon>Adhaeribacter</taxon>
    </lineage>
</organism>
<dbReference type="GO" id="GO:0051287">
    <property type="term" value="F:NAD binding"/>
    <property type="evidence" value="ECO:0007669"/>
    <property type="project" value="InterPro"/>
</dbReference>
<keyword evidence="2 3" id="KW-0560">Oxidoreductase</keyword>
<dbReference type="PROSITE" id="PS00065">
    <property type="entry name" value="D_2_HYDROXYACID_DH_1"/>
    <property type="match status" value="1"/>
</dbReference>
<dbReference type="EMBL" id="CP055153">
    <property type="protein sequence ID" value="QMU29070.1"/>
    <property type="molecule type" value="Genomic_DNA"/>
</dbReference>
<name>A0A7L7L8B9_9BACT</name>
<sequence length="330" mass="36253">MNKNYRVVITDFLSDSLEPEKKILENTAEVLALNALSEEELIGKIEEADALILYHLLTLSRSTLNRLKNCKLIVRAGVGIDNVDYTLARSIGIPVVNIPDYGSEDVADTALGMLLSLTRGIHFLNSRLRSGHGEWSYTQGQPLRRLRDSSLGIVGLGRIGTAMALRAKCLGMEVSFYDPYKPDGYDKALGIKRAETLQELLQKVRVVSLHCPLTKETHHLINANTLAFMAPGSYLINTARGAVVDTQIIPEALVSGKLAGAALDVLEQEPPTINVLIQAWQDPQHSAHHRLILNPHAAFYSEEGLAEIRVRSAQACLLALQGKPLRNVIN</sequence>
<dbReference type="InterPro" id="IPR006140">
    <property type="entry name" value="D-isomer_DH_NAD-bd"/>
</dbReference>
<dbReference type="GO" id="GO:0001221">
    <property type="term" value="F:transcription coregulator binding"/>
    <property type="evidence" value="ECO:0007669"/>
    <property type="project" value="TreeGrafter"/>
</dbReference>
<feature type="domain" description="D-isomer specific 2-hydroxyacid dehydrogenase NAD-binding" evidence="5">
    <location>
        <begin position="111"/>
        <end position="298"/>
    </location>
</feature>
<dbReference type="PANTHER" id="PTHR46029">
    <property type="entry name" value="C-TERMINAL-BINDING PROTEIN"/>
    <property type="match status" value="1"/>
</dbReference>
<evidence type="ECO:0000256" key="2">
    <source>
        <dbReference type="ARBA" id="ARBA00023002"/>
    </source>
</evidence>
<evidence type="ECO:0000259" key="4">
    <source>
        <dbReference type="Pfam" id="PF00389"/>
    </source>
</evidence>
<dbReference type="GO" id="GO:0003714">
    <property type="term" value="F:transcription corepressor activity"/>
    <property type="evidence" value="ECO:0007669"/>
    <property type="project" value="InterPro"/>
</dbReference>
<evidence type="ECO:0000256" key="3">
    <source>
        <dbReference type="RuleBase" id="RU003719"/>
    </source>
</evidence>
<dbReference type="Gene3D" id="3.40.50.720">
    <property type="entry name" value="NAD(P)-binding Rossmann-like Domain"/>
    <property type="match status" value="2"/>
</dbReference>
<evidence type="ECO:0000256" key="1">
    <source>
        <dbReference type="ARBA" id="ARBA00005854"/>
    </source>
</evidence>
<reference evidence="6 7" key="1">
    <citation type="submission" date="2020-08" db="EMBL/GenBank/DDBJ databases">
        <title>Adhaeribacter dokdonensis sp. nov., isolated from the rhizosphere of Elymus tsukushiensis, a plant native to the Dokdo Islands, Republic of Korea.</title>
        <authorList>
            <person name="Ghim S.Y."/>
        </authorList>
    </citation>
    <scope>NUCLEOTIDE SEQUENCE [LARGE SCALE GENOMIC DNA]</scope>
    <source>
        <strain evidence="6 7">KUDC8001</strain>
    </source>
</reference>
<dbReference type="SUPFAM" id="SSF52283">
    <property type="entry name" value="Formate/glycerate dehydrogenase catalytic domain-like"/>
    <property type="match status" value="1"/>
</dbReference>
<dbReference type="InterPro" id="IPR029752">
    <property type="entry name" value="D-isomer_DH_CS1"/>
</dbReference>
<dbReference type="PROSITE" id="PS00671">
    <property type="entry name" value="D_2_HYDROXYACID_DH_3"/>
    <property type="match status" value="1"/>
</dbReference>
<dbReference type="GO" id="GO:0140297">
    <property type="term" value="F:DNA-binding transcription factor binding"/>
    <property type="evidence" value="ECO:0007669"/>
    <property type="project" value="TreeGrafter"/>
</dbReference>
<dbReference type="AlphaFoldDB" id="A0A7L7L8B9"/>
<dbReference type="CDD" id="cd05299">
    <property type="entry name" value="CtBP_dh"/>
    <property type="match status" value="1"/>
</dbReference>
<proteinExistence type="inferred from homology"/>
<gene>
    <name evidence="6" type="ORF">HUW48_13920</name>
</gene>
<evidence type="ECO:0000259" key="5">
    <source>
        <dbReference type="Pfam" id="PF02826"/>
    </source>
</evidence>
<dbReference type="GO" id="GO:0006357">
    <property type="term" value="P:regulation of transcription by RNA polymerase II"/>
    <property type="evidence" value="ECO:0007669"/>
    <property type="project" value="TreeGrafter"/>
</dbReference>
<protein>
    <submittedName>
        <fullName evidence="6">C-terminal binding protein</fullName>
    </submittedName>
</protein>
<comment type="similarity">
    <text evidence="1 3">Belongs to the D-isomer specific 2-hydroxyacid dehydrogenase family.</text>
</comment>
<dbReference type="InterPro" id="IPR006139">
    <property type="entry name" value="D-isomer_2_OHA_DH_cat_dom"/>
</dbReference>
<dbReference type="Pfam" id="PF00389">
    <property type="entry name" value="2-Hacid_dh"/>
    <property type="match status" value="1"/>
</dbReference>
<dbReference type="PANTHER" id="PTHR46029:SF7">
    <property type="entry name" value="C-TERMINAL-BINDING PROTEIN"/>
    <property type="match status" value="1"/>
</dbReference>
<accession>A0A7L7L8B9</accession>
<evidence type="ECO:0000313" key="6">
    <source>
        <dbReference type="EMBL" id="QMU29070.1"/>
    </source>
</evidence>
<keyword evidence="7" id="KW-1185">Reference proteome</keyword>
<dbReference type="GO" id="GO:0016616">
    <property type="term" value="F:oxidoreductase activity, acting on the CH-OH group of donors, NAD or NADP as acceptor"/>
    <property type="evidence" value="ECO:0007669"/>
    <property type="project" value="InterPro"/>
</dbReference>
<dbReference type="InterPro" id="IPR036291">
    <property type="entry name" value="NAD(P)-bd_dom_sf"/>
</dbReference>
<dbReference type="KEGG" id="add:HUW48_13920"/>